<keyword evidence="2" id="KW-1185">Reference proteome</keyword>
<organism evidence="1 2">
    <name type="scientific">Taklimakanibacter albus</name>
    <dbReference type="NCBI Taxonomy" id="2800327"/>
    <lineage>
        <taxon>Bacteria</taxon>
        <taxon>Pseudomonadati</taxon>
        <taxon>Pseudomonadota</taxon>
        <taxon>Alphaproteobacteria</taxon>
        <taxon>Hyphomicrobiales</taxon>
        <taxon>Aestuariivirgaceae</taxon>
        <taxon>Taklimakanibacter</taxon>
    </lineage>
</organism>
<dbReference type="EMBL" id="JAENHL010000006">
    <property type="protein sequence ID" value="MBK1866645.1"/>
    <property type="molecule type" value="Genomic_DNA"/>
</dbReference>
<evidence type="ECO:0000313" key="2">
    <source>
        <dbReference type="Proteomes" id="UP000616151"/>
    </source>
</evidence>
<evidence type="ECO:0000313" key="1">
    <source>
        <dbReference type="EMBL" id="MBK1866645.1"/>
    </source>
</evidence>
<sequence length="275" mass="31505">MTSEENTPETKWPDGEGPVRQEAAPEPAADEETFIVDILGFEGPMDLLLDLARQHKIDLSQISMLALVEQYLAFIEQARQRRLEIAADYLVMAAWLAYLKSRLLLPRAPGDEEMPAEDLAAQLSFRLQKLQAMRDAAAKLMARDRLGRDVFERGEPEKLVFDTRVEYTDNLIDLLKAYTNRRQKLARHTTYTIKRVKAWSIKDARQILERLVGRMDNWGSLDTWLADYFATPEGRTTVIASSFTASLELAREGVIEIRQDRAFEPIYMRRRASAA</sequence>
<protein>
    <submittedName>
        <fullName evidence="1">Segregation/condensation protein A</fullName>
    </submittedName>
</protein>
<proteinExistence type="predicted"/>
<name>A0ACC5R1W1_9HYPH</name>
<accession>A0ACC5R1W1</accession>
<reference evidence="1" key="1">
    <citation type="submission" date="2021-01" db="EMBL/GenBank/DDBJ databases">
        <authorList>
            <person name="Sun Q."/>
        </authorList>
    </citation>
    <scope>NUCLEOTIDE SEQUENCE</scope>
    <source>
        <strain evidence="1">YIM B02566</strain>
    </source>
</reference>
<comment type="caution">
    <text evidence="1">The sequence shown here is derived from an EMBL/GenBank/DDBJ whole genome shotgun (WGS) entry which is preliminary data.</text>
</comment>
<gene>
    <name evidence="1" type="ORF">JHL16_09795</name>
</gene>
<dbReference type="Proteomes" id="UP000616151">
    <property type="component" value="Unassembled WGS sequence"/>
</dbReference>